<dbReference type="Pfam" id="PF00501">
    <property type="entry name" value="AMP-binding"/>
    <property type="match status" value="1"/>
</dbReference>
<name>A0A4P6P5R8_9GAMM</name>
<organism evidence="2 3">
    <name type="scientific">Litorilituus sediminis</name>
    <dbReference type="NCBI Taxonomy" id="718192"/>
    <lineage>
        <taxon>Bacteria</taxon>
        <taxon>Pseudomonadati</taxon>
        <taxon>Pseudomonadota</taxon>
        <taxon>Gammaproteobacteria</taxon>
        <taxon>Alteromonadales</taxon>
        <taxon>Colwelliaceae</taxon>
        <taxon>Litorilituus</taxon>
    </lineage>
</organism>
<accession>A0A4P6P5R8</accession>
<dbReference type="KEGG" id="lsd:EMK97_15440"/>
<evidence type="ECO:0000313" key="3">
    <source>
        <dbReference type="Proteomes" id="UP000290244"/>
    </source>
</evidence>
<feature type="domain" description="AMP-dependent synthetase/ligase" evidence="1">
    <location>
        <begin position="127"/>
        <end position="282"/>
    </location>
</feature>
<evidence type="ECO:0000313" key="2">
    <source>
        <dbReference type="EMBL" id="QBG37016.1"/>
    </source>
</evidence>
<dbReference type="Proteomes" id="UP000290244">
    <property type="component" value="Chromosome"/>
</dbReference>
<dbReference type="InterPro" id="IPR042099">
    <property type="entry name" value="ANL_N_sf"/>
</dbReference>
<dbReference type="EMBL" id="CP034759">
    <property type="protein sequence ID" value="QBG37016.1"/>
    <property type="molecule type" value="Genomic_DNA"/>
</dbReference>
<proteinExistence type="predicted"/>
<dbReference type="RefSeq" id="WP_130603685.1">
    <property type="nucleotide sequence ID" value="NZ_CP034759.1"/>
</dbReference>
<dbReference type="PANTHER" id="PTHR43767:SF10">
    <property type="entry name" value="SURFACTIN SYNTHASE SUBUNIT 1"/>
    <property type="match status" value="1"/>
</dbReference>
<evidence type="ECO:0000259" key="1">
    <source>
        <dbReference type="Pfam" id="PF00501"/>
    </source>
</evidence>
<sequence length="452" mass="51665">MKFPQQSSQFIEQGVDFAQWQRQLVAYRDFFSKQNQQRWLLFVEDSYQFSLLFFALIAAKKQLILPPNGQPLQVKQCMAHADIFIGDLDGEADTDLDYPRFDIEQLAGIDMTSHDELSFDLHSKISFFTSGSSGQAKAIEKSFGQLVTEVEQLEQTFTAHFADNCIVMATVSHQHIYGLLFKLLWPLWAGRDLYLKTFAYPEHLVHQVKQTPNASICLISSPAYYHRLLADNVLADIKSQLSVLFSSGGPLNAQAAIDLQQSLGITPIEVYGSTETGGIAWRQRQSIDDDIWQVFSAIQCHNDDSEQRLSILSPYVDSAHWYRTDDRVELLDKQRFKLLGRADRIVKIEEKRCSLDEIGLRLVEHSFVEQAYVLVVGDADKRRTLAAVVELTEAGQEALATSVKFKFDRLLKAHLKQYFEAIVIPRKFRYLTQLPFNSQGKLNKKHLETLFD</sequence>
<keyword evidence="3" id="KW-1185">Reference proteome</keyword>
<dbReference type="Gene3D" id="3.40.50.12780">
    <property type="entry name" value="N-terminal domain of ligase-like"/>
    <property type="match status" value="1"/>
</dbReference>
<dbReference type="AlphaFoldDB" id="A0A4P6P5R8"/>
<dbReference type="SUPFAM" id="SSF56801">
    <property type="entry name" value="Acetyl-CoA synthetase-like"/>
    <property type="match status" value="1"/>
</dbReference>
<dbReference type="OrthoDB" id="9787658at2"/>
<gene>
    <name evidence="2" type="ORF">EMK97_15440</name>
</gene>
<protein>
    <submittedName>
        <fullName evidence="2">Acyl-CoA synthetase</fullName>
    </submittedName>
</protein>
<dbReference type="PANTHER" id="PTHR43767">
    <property type="entry name" value="LONG-CHAIN-FATTY-ACID--COA LIGASE"/>
    <property type="match status" value="1"/>
</dbReference>
<dbReference type="InterPro" id="IPR050237">
    <property type="entry name" value="ATP-dep_AMP-bd_enzyme"/>
</dbReference>
<dbReference type="Gene3D" id="3.30.300.30">
    <property type="match status" value="1"/>
</dbReference>
<reference evidence="2 3" key="1">
    <citation type="submission" date="2018-12" db="EMBL/GenBank/DDBJ databases">
        <title>Complete genome of Litorilituus sediminis.</title>
        <authorList>
            <person name="Liu A."/>
            <person name="Rong J."/>
        </authorList>
    </citation>
    <scope>NUCLEOTIDE SEQUENCE [LARGE SCALE GENOMIC DNA]</scope>
    <source>
        <strain evidence="2 3">JCM 17549</strain>
    </source>
</reference>
<dbReference type="InterPro" id="IPR045851">
    <property type="entry name" value="AMP-bd_C_sf"/>
</dbReference>
<dbReference type="InterPro" id="IPR000873">
    <property type="entry name" value="AMP-dep_synth/lig_dom"/>
</dbReference>